<name>A0A8H7ECP2_9PLEO</name>
<feature type="region of interest" description="Disordered" evidence="1">
    <location>
        <begin position="25"/>
        <end position="51"/>
    </location>
</feature>
<proteinExistence type="predicted"/>
<keyword evidence="3" id="KW-1185">Reference proteome</keyword>
<accession>A0A8H7ECP2</accession>
<protein>
    <submittedName>
        <fullName evidence="2">Uncharacterized protein</fullName>
    </submittedName>
</protein>
<feature type="region of interest" description="Disordered" evidence="1">
    <location>
        <begin position="253"/>
        <end position="295"/>
    </location>
</feature>
<sequence>MKDFTVTLTGDFNNKNHIALFSFGRPSGHLEHNRRNNGLSSNSSEWAVRPTSHDAERSALAAGGLPFGSPCFDAPAASALKIHTPSSYTRSGGLPYSMVAPSASDNRFQSNPSSATAPFRYTAQSPVTGVPPSYGSSLNPLRSTELPPASVPALKARWPDIDFGRQYDTAEYPGHVYPDAKSSERERKAWGWAREQLDLRAVDIELQAQRRRRGADFTNAEYLAQESRRKETLIEPLSKPQDVTVGFANMSLSEGDATRPTRSDVNRYDQPKTFGSTATPAQPAGNPGDDFTQVRSKKDTQQAKKATFANALKTPHKSKDTVHASEVEEDFSRWHSLLQGKMPPKDLKYNCGVRKSGRLDYAKYKGTARMDLNLCAYHFSDNSQVRCPFGPAKCFWRHWSIEAGPGGKERWVDKEWLKRIKAKKGYKHEYPPDDFSCRTQYAGLPRYYMNGDVILPGGQVVPQKDENSLKEEHKMILRYQVAPPAQ</sequence>
<dbReference type="Proteomes" id="UP000596902">
    <property type="component" value="Unassembled WGS sequence"/>
</dbReference>
<comment type="caution">
    <text evidence="2">The sequence shown here is derived from an EMBL/GenBank/DDBJ whole genome shotgun (WGS) entry which is preliminary data.</text>
</comment>
<feature type="compositionally biased region" description="Basic and acidic residues" evidence="1">
    <location>
        <begin position="256"/>
        <end position="270"/>
    </location>
</feature>
<dbReference type="AlphaFoldDB" id="A0A8H7ECP2"/>
<gene>
    <name evidence="2" type="ORF">GT037_008509</name>
</gene>
<evidence type="ECO:0000313" key="2">
    <source>
        <dbReference type="EMBL" id="KAF7673186.1"/>
    </source>
</evidence>
<dbReference type="RefSeq" id="XP_038783521.1">
    <property type="nucleotide sequence ID" value="XM_038933556.1"/>
</dbReference>
<reference evidence="2" key="2">
    <citation type="submission" date="2020-08" db="EMBL/GenBank/DDBJ databases">
        <title>Draft Genome Sequence of Cumin Blight Pathogen Alternaria burnsii.</title>
        <authorList>
            <person name="Feng Z."/>
        </authorList>
    </citation>
    <scope>NUCLEOTIDE SEQUENCE</scope>
    <source>
        <strain evidence="2">CBS107.38</strain>
    </source>
</reference>
<dbReference type="GeneID" id="62206734"/>
<reference evidence="2" key="1">
    <citation type="submission" date="2020-01" db="EMBL/GenBank/DDBJ databases">
        <authorList>
            <person name="Feng Z.H.Z."/>
        </authorList>
    </citation>
    <scope>NUCLEOTIDE SEQUENCE</scope>
    <source>
        <strain evidence="2">CBS107.38</strain>
    </source>
</reference>
<dbReference type="EMBL" id="JAAABM010000013">
    <property type="protein sequence ID" value="KAF7673186.1"/>
    <property type="molecule type" value="Genomic_DNA"/>
</dbReference>
<organism evidence="2 3">
    <name type="scientific">Alternaria burnsii</name>
    <dbReference type="NCBI Taxonomy" id="1187904"/>
    <lineage>
        <taxon>Eukaryota</taxon>
        <taxon>Fungi</taxon>
        <taxon>Dikarya</taxon>
        <taxon>Ascomycota</taxon>
        <taxon>Pezizomycotina</taxon>
        <taxon>Dothideomycetes</taxon>
        <taxon>Pleosporomycetidae</taxon>
        <taxon>Pleosporales</taxon>
        <taxon>Pleosporineae</taxon>
        <taxon>Pleosporaceae</taxon>
        <taxon>Alternaria</taxon>
        <taxon>Alternaria sect. Alternaria</taxon>
    </lineage>
</organism>
<evidence type="ECO:0000313" key="3">
    <source>
        <dbReference type="Proteomes" id="UP000596902"/>
    </source>
</evidence>
<evidence type="ECO:0000256" key="1">
    <source>
        <dbReference type="SAM" id="MobiDB-lite"/>
    </source>
</evidence>